<organism evidence="2 3">
    <name type="scientific">Thiohalorhabdus methylotrophus</name>
    <dbReference type="NCBI Taxonomy" id="3242694"/>
    <lineage>
        <taxon>Bacteria</taxon>
        <taxon>Pseudomonadati</taxon>
        <taxon>Pseudomonadota</taxon>
        <taxon>Gammaproteobacteria</taxon>
        <taxon>Thiohalorhabdales</taxon>
        <taxon>Thiohalorhabdaceae</taxon>
        <taxon>Thiohalorhabdus</taxon>
    </lineage>
</organism>
<dbReference type="Proteomes" id="UP001575181">
    <property type="component" value="Unassembled WGS sequence"/>
</dbReference>
<dbReference type="Gene3D" id="1.20.5.1000">
    <property type="entry name" value="arf6 gtpase in complex with a specific effector, jip4"/>
    <property type="match status" value="1"/>
</dbReference>
<comment type="caution">
    <text evidence="2">The sequence shown here is derived from an EMBL/GenBank/DDBJ whole genome shotgun (WGS) entry which is preliminary data.</text>
</comment>
<dbReference type="RefSeq" id="WP_373654399.1">
    <property type="nucleotide sequence ID" value="NZ_JBGUAW010000001.1"/>
</dbReference>
<accession>A0ABV4TQM0</accession>
<keyword evidence="3" id="KW-1185">Reference proteome</keyword>
<protein>
    <submittedName>
        <fullName evidence="2">DUF6776 family protein</fullName>
    </submittedName>
</protein>
<keyword evidence="1" id="KW-0175">Coiled coil</keyword>
<reference evidence="2 3" key="1">
    <citation type="submission" date="2024-08" db="EMBL/GenBank/DDBJ databases">
        <title>Whole-genome sequencing of halo(alkali)philic microorganisms from hypersaline lakes.</title>
        <authorList>
            <person name="Sorokin D.Y."/>
            <person name="Merkel A.Y."/>
            <person name="Messina E."/>
            <person name="Yakimov M."/>
        </authorList>
    </citation>
    <scope>NUCLEOTIDE SEQUENCE [LARGE SCALE GENOMIC DNA]</scope>
    <source>
        <strain evidence="2 3">Cl-TMA</strain>
    </source>
</reference>
<dbReference type="EMBL" id="JBGUAW010000001">
    <property type="protein sequence ID" value="MFA9459617.1"/>
    <property type="molecule type" value="Genomic_DNA"/>
</dbReference>
<name>A0ABV4TQM0_9GAMM</name>
<feature type="coiled-coil region" evidence="1">
    <location>
        <begin position="36"/>
        <end position="105"/>
    </location>
</feature>
<evidence type="ECO:0000313" key="2">
    <source>
        <dbReference type="EMBL" id="MFA9459617.1"/>
    </source>
</evidence>
<evidence type="ECO:0000256" key="1">
    <source>
        <dbReference type="SAM" id="Coils"/>
    </source>
</evidence>
<proteinExistence type="predicted"/>
<dbReference type="InterPro" id="IPR046703">
    <property type="entry name" value="DUF6776"/>
</dbReference>
<dbReference type="Pfam" id="PF20567">
    <property type="entry name" value="DUF6776"/>
    <property type="match status" value="1"/>
</dbReference>
<sequence>MRRMVFYILVVLLVVGTPGVIWGAFELGQVWRVHSVERLKARAGNLEEQKSALEARIADLRSRIGELQSAKAIQSGEVEKLRQLLAQLQGRINQLQDKVAFYRNILDPDKAYRDASVRDFRVRPAEGKGRDYSYSFRLIQGVAKKDPVRGYARVVVAYLNGKGEEEVRFFPEGSKYRKRGMDAEFRYFQNFQGRIELPEGASPIRATVQLYDRNSLGELLSQAHDWEKLVQGKEKEDGDDSQKT</sequence>
<gene>
    <name evidence="2" type="ORF">ACERLL_02085</name>
</gene>
<evidence type="ECO:0000313" key="3">
    <source>
        <dbReference type="Proteomes" id="UP001575181"/>
    </source>
</evidence>